<protein>
    <submittedName>
        <fullName evidence="1">Uncharacterized protein</fullName>
    </submittedName>
</protein>
<dbReference type="EMBL" id="GBRH01171188">
    <property type="protein sequence ID" value="JAE26708.1"/>
    <property type="molecule type" value="Transcribed_RNA"/>
</dbReference>
<reference evidence="1" key="1">
    <citation type="submission" date="2014-09" db="EMBL/GenBank/DDBJ databases">
        <authorList>
            <person name="Magalhaes I.L.F."/>
            <person name="Oliveira U."/>
            <person name="Santos F.R."/>
            <person name="Vidigal T.H.D.A."/>
            <person name="Brescovit A.D."/>
            <person name="Santos A.J."/>
        </authorList>
    </citation>
    <scope>NUCLEOTIDE SEQUENCE</scope>
    <source>
        <tissue evidence="1">Shoot tissue taken approximately 20 cm above the soil surface</tissue>
    </source>
</reference>
<name>A0A0A9H1F2_ARUDO</name>
<proteinExistence type="predicted"/>
<evidence type="ECO:0000313" key="1">
    <source>
        <dbReference type="EMBL" id="JAE26708.1"/>
    </source>
</evidence>
<reference evidence="1" key="2">
    <citation type="journal article" date="2015" name="Data Brief">
        <title>Shoot transcriptome of the giant reed, Arundo donax.</title>
        <authorList>
            <person name="Barrero R.A."/>
            <person name="Guerrero F.D."/>
            <person name="Moolhuijzen P."/>
            <person name="Goolsby J.A."/>
            <person name="Tidwell J."/>
            <person name="Bellgard S.E."/>
            <person name="Bellgard M.I."/>
        </authorList>
    </citation>
    <scope>NUCLEOTIDE SEQUENCE</scope>
    <source>
        <tissue evidence="1">Shoot tissue taken approximately 20 cm above the soil surface</tissue>
    </source>
</reference>
<accession>A0A0A9H1F2</accession>
<dbReference type="AlphaFoldDB" id="A0A0A9H1F2"/>
<sequence>MIKHILKSCLSCTESSQEFGSQLRNFGGVKISNYLQQWNISQK</sequence>
<organism evidence="1">
    <name type="scientific">Arundo donax</name>
    <name type="common">Giant reed</name>
    <name type="synonym">Donax arundinaceus</name>
    <dbReference type="NCBI Taxonomy" id="35708"/>
    <lineage>
        <taxon>Eukaryota</taxon>
        <taxon>Viridiplantae</taxon>
        <taxon>Streptophyta</taxon>
        <taxon>Embryophyta</taxon>
        <taxon>Tracheophyta</taxon>
        <taxon>Spermatophyta</taxon>
        <taxon>Magnoliopsida</taxon>
        <taxon>Liliopsida</taxon>
        <taxon>Poales</taxon>
        <taxon>Poaceae</taxon>
        <taxon>PACMAD clade</taxon>
        <taxon>Arundinoideae</taxon>
        <taxon>Arundineae</taxon>
        <taxon>Arundo</taxon>
    </lineage>
</organism>